<gene>
    <name evidence="2" type="ORF">ENL41_01295</name>
</gene>
<organism evidence="2">
    <name type="scientific">candidate division WOR-3 bacterium</name>
    <dbReference type="NCBI Taxonomy" id="2052148"/>
    <lineage>
        <taxon>Bacteria</taxon>
        <taxon>Bacteria division WOR-3</taxon>
    </lineage>
</organism>
<keyword evidence="1" id="KW-0694">RNA-binding</keyword>
<protein>
    <submittedName>
        <fullName evidence="2">Uncharacterized protein</fullName>
    </submittedName>
</protein>
<dbReference type="EMBL" id="DRTV01000098">
    <property type="protein sequence ID" value="HHF58042.1"/>
    <property type="molecule type" value="Genomic_DNA"/>
</dbReference>
<dbReference type="InterPro" id="IPR036986">
    <property type="entry name" value="S4_RNA-bd_sf"/>
</dbReference>
<evidence type="ECO:0000256" key="1">
    <source>
        <dbReference type="PROSITE-ProRule" id="PRU00182"/>
    </source>
</evidence>
<dbReference type="Gene3D" id="3.10.290.10">
    <property type="entry name" value="RNA-binding S4 domain"/>
    <property type="match status" value="1"/>
</dbReference>
<accession>A0A7C5I4E6</accession>
<dbReference type="Proteomes" id="UP000886014">
    <property type="component" value="Unassembled WGS sequence"/>
</dbReference>
<evidence type="ECO:0000313" key="2">
    <source>
        <dbReference type="EMBL" id="HHF58042.1"/>
    </source>
</evidence>
<proteinExistence type="predicted"/>
<sequence length="96" mass="11273">MRVDLFLKKLGILKRKEAKEASIFLENKKIKPSHRLKGGELLKILTGESEIELEVIEIPPGNVKKKERGKYVRIIKRKRITSKENRDEFLKWVFGD</sequence>
<dbReference type="GO" id="GO:0003723">
    <property type="term" value="F:RNA binding"/>
    <property type="evidence" value="ECO:0007669"/>
    <property type="project" value="UniProtKB-KW"/>
</dbReference>
<name>A0A7C5I4E6_UNCW3</name>
<dbReference type="AlphaFoldDB" id="A0A7C5I4E6"/>
<comment type="caution">
    <text evidence="2">The sequence shown here is derived from an EMBL/GenBank/DDBJ whole genome shotgun (WGS) entry which is preliminary data.</text>
</comment>
<dbReference type="SUPFAM" id="SSF55174">
    <property type="entry name" value="Alpha-L RNA-binding motif"/>
    <property type="match status" value="1"/>
</dbReference>
<reference evidence="2" key="1">
    <citation type="journal article" date="2020" name="mSystems">
        <title>Genome- and Community-Level Interaction Insights into Carbon Utilization and Element Cycling Functions of Hydrothermarchaeota in Hydrothermal Sediment.</title>
        <authorList>
            <person name="Zhou Z."/>
            <person name="Liu Y."/>
            <person name="Xu W."/>
            <person name="Pan J."/>
            <person name="Luo Z.H."/>
            <person name="Li M."/>
        </authorList>
    </citation>
    <scope>NUCLEOTIDE SEQUENCE [LARGE SCALE GENOMIC DNA]</scope>
    <source>
        <strain evidence="2">HyVt-94</strain>
    </source>
</reference>
<dbReference type="PROSITE" id="PS50889">
    <property type="entry name" value="S4"/>
    <property type="match status" value="1"/>
</dbReference>